<evidence type="ECO:0000313" key="2">
    <source>
        <dbReference type="Proteomes" id="UP000053144"/>
    </source>
</evidence>
<protein>
    <submittedName>
        <fullName evidence="1">Uncharacterized protein</fullName>
    </submittedName>
</protein>
<dbReference type="EMBL" id="CM003375">
    <property type="protein sequence ID" value="KOM43811.1"/>
    <property type="molecule type" value="Genomic_DNA"/>
</dbReference>
<dbReference type="Gramene" id="KOM43811">
    <property type="protein sequence ID" value="KOM43811"/>
    <property type="gene ID" value="LR48_Vigan05g141600"/>
</dbReference>
<name>A0A0L9UM72_PHAAN</name>
<gene>
    <name evidence="1" type="ORF">LR48_Vigan05g141600</name>
</gene>
<proteinExistence type="predicted"/>
<reference evidence="2" key="1">
    <citation type="journal article" date="2015" name="Proc. Natl. Acad. Sci. U.S.A.">
        <title>Genome sequencing of adzuki bean (Vigna angularis) provides insight into high starch and low fat accumulation and domestication.</title>
        <authorList>
            <person name="Yang K."/>
            <person name="Tian Z."/>
            <person name="Chen C."/>
            <person name="Luo L."/>
            <person name="Zhao B."/>
            <person name="Wang Z."/>
            <person name="Yu L."/>
            <person name="Li Y."/>
            <person name="Sun Y."/>
            <person name="Li W."/>
            <person name="Chen Y."/>
            <person name="Li Y."/>
            <person name="Zhang Y."/>
            <person name="Ai D."/>
            <person name="Zhao J."/>
            <person name="Shang C."/>
            <person name="Ma Y."/>
            <person name="Wu B."/>
            <person name="Wang M."/>
            <person name="Gao L."/>
            <person name="Sun D."/>
            <person name="Zhang P."/>
            <person name="Guo F."/>
            <person name="Wang W."/>
            <person name="Li Y."/>
            <person name="Wang J."/>
            <person name="Varshney R.K."/>
            <person name="Wang J."/>
            <person name="Ling H.Q."/>
            <person name="Wan P."/>
        </authorList>
    </citation>
    <scope>NUCLEOTIDE SEQUENCE</scope>
    <source>
        <strain evidence="2">cv. Jingnong 6</strain>
    </source>
</reference>
<evidence type="ECO:0000313" key="1">
    <source>
        <dbReference type="EMBL" id="KOM43811.1"/>
    </source>
</evidence>
<dbReference type="AlphaFoldDB" id="A0A0L9UM72"/>
<dbReference type="Proteomes" id="UP000053144">
    <property type="component" value="Chromosome 5"/>
</dbReference>
<sequence length="81" mass="8752">MIVGGVEAQDVASDLEEDDVVGCWWMARAGGCSHFELAATWGLLARSNDEAVEACDGSEWLLMVVVLCELEGFVVLMAAFR</sequence>
<accession>A0A0L9UM72</accession>
<organism evidence="1 2">
    <name type="scientific">Phaseolus angularis</name>
    <name type="common">Azuki bean</name>
    <name type="synonym">Vigna angularis</name>
    <dbReference type="NCBI Taxonomy" id="3914"/>
    <lineage>
        <taxon>Eukaryota</taxon>
        <taxon>Viridiplantae</taxon>
        <taxon>Streptophyta</taxon>
        <taxon>Embryophyta</taxon>
        <taxon>Tracheophyta</taxon>
        <taxon>Spermatophyta</taxon>
        <taxon>Magnoliopsida</taxon>
        <taxon>eudicotyledons</taxon>
        <taxon>Gunneridae</taxon>
        <taxon>Pentapetalae</taxon>
        <taxon>rosids</taxon>
        <taxon>fabids</taxon>
        <taxon>Fabales</taxon>
        <taxon>Fabaceae</taxon>
        <taxon>Papilionoideae</taxon>
        <taxon>50 kb inversion clade</taxon>
        <taxon>NPAAA clade</taxon>
        <taxon>indigoferoid/millettioid clade</taxon>
        <taxon>Phaseoleae</taxon>
        <taxon>Vigna</taxon>
    </lineage>
</organism>